<protein>
    <submittedName>
        <fullName evidence="2">Uncharacterized protein</fullName>
    </submittedName>
</protein>
<evidence type="ECO:0000256" key="1">
    <source>
        <dbReference type="SAM" id="Phobius"/>
    </source>
</evidence>
<keyword evidence="1" id="KW-0472">Membrane</keyword>
<feature type="transmembrane region" description="Helical" evidence="1">
    <location>
        <begin position="43"/>
        <end position="64"/>
    </location>
</feature>
<dbReference type="STRING" id="301967.A6E15_00895"/>
<feature type="transmembrane region" description="Helical" evidence="1">
    <location>
        <begin position="12"/>
        <end position="31"/>
    </location>
</feature>
<evidence type="ECO:0000313" key="2">
    <source>
        <dbReference type="EMBL" id="OLZ39626.1"/>
    </source>
</evidence>
<dbReference type="Proteomes" id="UP000189370">
    <property type="component" value="Unassembled WGS sequence"/>
</dbReference>
<name>A0A1S8ASR1_9EURY</name>
<dbReference type="RefSeq" id="WP_076142975.1">
    <property type="nucleotide sequence ID" value="NZ_LWLN01000001.1"/>
</dbReference>
<accession>A0A1S8ASR1</accession>
<reference evidence="3" key="1">
    <citation type="submission" date="2016-04" db="EMBL/GenBank/DDBJ databases">
        <authorList>
            <person name="Chen S.-C."/>
            <person name="Lai M.-C."/>
        </authorList>
    </citation>
    <scope>NUCLEOTIDE SEQUENCE [LARGE SCALE GENOMIC DNA]</scope>
    <source>
        <strain evidence="3">AB14</strain>
    </source>
</reference>
<keyword evidence="1" id="KW-1133">Transmembrane helix</keyword>
<dbReference type="OrthoDB" id="204582at2157"/>
<evidence type="ECO:0000313" key="3">
    <source>
        <dbReference type="Proteomes" id="UP000189370"/>
    </source>
</evidence>
<organism evidence="2 3">
    <name type="scientific">Natrinema saccharevitans</name>
    <dbReference type="NCBI Taxonomy" id="301967"/>
    <lineage>
        <taxon>Archaea</taxon>
        <taxon>Methanobacteriati</taxon>
        <taxon>Methanobacteriota</taxon>
        <taxon>Stenosarchaea group</taxon>
        <taxon>Halobacteria</taxon>
        <taxon>Halobacteriales</taxon>
        <taxon>Natrialbaceae</taxon>
        <taxon>Natrinema</taxon>
    </lineage>
</organism>
<keyword evidence="1" id="KW-0812">Transmembrane</keyword>
<keyword evidence="3" id="KW-1185">Reference proteome</keyword>
<proteinExistence type="predicted"/>
<dbReference type="AlphaFoldDB" id="A0A1S8ASR1"/>
<sequence>MVAARLRDPRLLLSGIVLASIPLGLFAGRSLELATDRLTIGGVVVGLLLVVVALAVPALLLAGWQAEDESR</sequence>
<comment type="caution">
    <text evidence="2">The sequence shown here is derived from an EMBL/GenBank/DDBJ whole genome shotgun (WGS) entry which is preliminary data.</text>
</comment>
<gene>
    <name evidence="2" type="ORF">A6E15_00895</name>
</gene>
<dbReference type="EMBL" id="LWLN01000001">
    <property type="protein sequence ID" value="OLZ39626.1"/>
    <property type="molecule type" value="Genomic_DNA"/>
</dbReference>